<feature type="transmembrane region" description="Helical" evidence="6">
    <location>
        <begin position="13"/>
        <end position="32"/>
    </location>
</feature>
<comment type="catalytic activity">
    <reaction evidence="1">
        <text>Hydrolysis of terminal non-reducing N-acetyl-D-hexosamine residues in N-acetyl-beta-D-hexosaminides.</text>
        <dbReference type="EC" id="3.2.1.52"/>
    </reaction>
</comment>
<evidence type="ECO:0000313" key="10">
    <source>
        <dbReference type="Proteomes" id="UP001610063"/>
    </source>
</evidence>
<evidence type="ECO:0000259" key="8">
    <source>
        <dbReference type="Pfam" id="PF02838"/>
    </source>
</evidence>
<evidence type="ECO:0000256" key="2">
    <source>
        <dbReference type="ARBA" id="ARBA00006285"/>
    </source>
</evidence>
<dbReference type="PANTHER" id="PTHR22600">
    <property type="entry name" value="BETA-HEXOSAMINIDASE"/>
    <property type="match status" value="1"/>
</dbReference>
<sequence length="543" mass="61789">MGNHTLNIFRGHLYAYLILLSGLCFGQVANILPYPNKIELLKGDFLLDQTTGIISGKESKGLAEDLHVYLQDVGVPVLQVKASKNIVFEKKPAFGREEYEINIQKNEVKLIASGATGWFYSIQTLKQLIPDNVNSSQGVVLKNMRIVDGPRFSWRAFMLDESRHFRGKEGVKVLLDEMARLKMNVFHWHLVDDQGWRVEIKKYPLLTQIGSTRSSTQVGPEKYDSPIQTGERHSGYYTQEEIREIVQYAAERQITVVPEIEMPGHASAAIASYSWLGASKEKIDVPTTFGVFYNVYDVSDPKVIQFLHDVLDEIMDLFPSEVIHIGGDEVKYDQWKESPSIQAYMAEQGLSTPAELQVHFTNNISAYLQSKGRRMMGWNEILGLNLHHYQDESDTQSDQELAKESVVHFWKGDLAMATEAASSDYDIVNSLHSNTYLNYAYRNIPLQMAYEYNPVPDGLQPQYHDKVIGLGCQMWTEWAPSKGQLHYQIFPRIAAYAEVGWTNVKQKDYTRFLSSLEVYSKGWEGRGIYFAPIPIAQSVEKSN</sequence>
<keyword evidence="6" id="KW-0812">Transmembrane</keyword>
<organism evidence="9 10">
    <name type="scientific">Marinoscillum luteum</name>
    <dbReference type="NCBI Taxonomy" id="861051"/>
    <lineage>
        <taxon>Bacteria</taxon>
        <taxon>Pseudomonadati</taxon>
        <taxon>Bacteroidota</taxon>
        <taxon>Cytophagia</taxon>
        <taxon>Cytophagales</taxon>
        <taxon>Reichenbachiellaceae</taxon>
        <taxon>Marinoscillum</taxon>
    </lineage>
</organism>
<evidence type="ECO:0000259" key="7">
    <source>
        <dbReference type="Pfam" id="PF00728"/>
    </source>
</evidence>
<dbReference type="EC" id="3.2.1.52" evidence="3"/>
<dbReference type="Pfam" id="PF00728">
    <property type="entry name" value="Glyco_hydro_20"/>
    <property type="match status" value="1"/>
</dbReference>
<dbReference type="Pfam" id="PF02838">
    <property type="entry name" value="Glyco_hydro_20b"/>
    <property type="match status" value="1"/>
</dbReference>
<dbReference type="EMBL" id="JBIPKE010000020">
    <property type="protein sequence ID" value="MFH6985869.1"/>
    <property type="molecule type" value="Genomic_DNA"/>
</dbReference>
<evidence type="ECO:0000256" key="3">
    <source>
        <dbReference type="ARBA" id="ARBA00012663"/>
    </source>
</evidence>
<comment type="caution">
    <text evidence="9">The sequence shown here is derived from an EMBL/GenBank/DDBJ whole genome shotgun (WGS) entry which is preliminary data.</text>
</comment>
<protein>
    <recommendedName>
        <fullName evidence="3">beta-N-acetylhexosaminidase</fullName>
        <ecNumber evidence="3">3.2.1.52</ecNumber>
    </recommendedName>
</protein>
<keyword evidence="4" id="KW-0378">Hydrolase</keyword>
<dbReference type="InterPro" id="IPR029018">
    <property type="entry name" value="Hex-like_dom2"/>
</dbReference>
<accession>A0ABW7NHB8</accession>
<name>A0ABW7NHB8_9BACT</name>
<dbReference type="CDD" id="cd06563">
    <property type="entry name" value="GH20_chitobiase-like"/>
    <property type="match status" value="1"/>
</dbReference>
<feature type="domain" description="Glycoside hydrolase family 20 catalytic" evidence="7">
    <location>
        <begin position="152"/>
        <end position="503"/>
    </location>
</feature>
<dbReference type="InterPro" id="IPR015882">
    <property type="entry name" value="HEX_bac_N"/>
</dbReference>
<proteinExistence type="inferred from homology"/>
<evidence type="ECO:0000256" key="6">
    <source>
        <dbReference type="SAM" id="Phobius"/>
    </source>
</evidence>
<keyword evidence="5" id="KW-0326">Glycosidase</keyword>
<evidence type="ECO:0000256" key="5">
    <source>
        <dbReference type="ARBA" id="ARBA00023295"/>
    </source>
</evidence>
<keyword evidence="6" id="KW-0472">Membrane</keyword>
<evidence type="ECO:0000256" key="4">
    <source>
        <dbReference type="ARBA" id="ARBA00022801"/>
    </source>
</evidence>
<dbReference type="InterPro" id="IPR025705">
    <property type="entry name" value="Beta_hexosaminidase_sua/sub"/>
</dbReference>
<keyword evidence="10" id="KW-1185">Reference proteome</keyword>
<dbReference type="PIRSF" id="PIRSF001093">
    <property type="entry name" value="B-hxosamndse_ab_euk"/>
    <property type="match status" value="1"/>
</dbReference>
<dbReference type="PRINTS" id="PR00738">
    <property type="entry name" value="GLHYDRLASE20"/>
</dbReference>
<reference evidence="9 10" key="1">
    <citation type="journal article" date="2013" name="Int. J. Syst. Evol. Microbiol.">
        <title>Marinoscillum luteum sp. nov., isolated from marine sediment.</title>
        <authorList>
            <person name="Cha I.T."/>
            <person name="Park S.J."/>
            <person name="Kim S.J."/>
            <person name="Kim J.G."/>
            <person name="Jung M.Y."/>
            <person name="Shin K.S."/>
            <person name="Kwon K.K."/>
            <person name="Yang S.H."/>
            <person name="Seo Y.S."/>
            <person name="Rhee S.K."/>
        </authorList>
    </citation>
    <scope>NUCLEOTIDE SEQUENCE [LARGE SCALE GENOMIC DNA]</scope>
    <source>
        <strain evidence="9 10">KCTC 23939</strain>
    </source>
</reference>
<dbReference type="Gene3D" id="3.20.20.80">
    <property type="entry name" value="Glycosidases"/>
    <property type="match status" value="1"/>
</dbReference>
<comment type="similarity">
    <text evidence="2">Belongs to the glycosyl hydrolase 20 family.</text>
</comment>
<dbReference type="InterPro" id="IPR017853">
    <property type="entry name" value="GH"/>
</dbReference>
<dbReference type="SUPFAM" id="SSF55545">
    <property type="entry name" value="beta-N-acetylhexosaminidase-like domain"/>
    <property type="match status" value="1"/>
</dbReference>
<evidence type="ECO:0000313" key="9">
    <source>
        <dbReference type="EMBL" id="MFH6985869.1"/>
    </source>
</evidence>
<evidence type="ECO:0000256" key="1">
    <source>
        <dbReference type="ARBA" id="ARBA00001231"/>
    </source>
</evidence>
<dbReference type="SUPFAM" id="SSF51445">
    <property type="entry name" value="(Trans)glycosidases"/>
    <property type="match status" value="1"/>
</dbReference>
<dbReference type="Gene3D" id="3.30.379.10">
    <property type="entry name" value="Chitobiase/beta-hexosaminidase domain 2-like"/>
    <property type="match status" value="1"/>
</dbReference>
<feature type="domain" description="Beta-hexosaminidase bacterial type N-terminal" evidence="8">
    <location>
        <begin position="30"/>
        <end position="148"/>
    </location>
</feature>
<dbReference type="InterPro" id="IPR015883">
    <property type="entry name" value="Glyco_hydro_20_cat"/>
</dbReference>
<dbReference type="RefSeq" id="WP_395419316.1">
    <property type="nucleotide sequence ID" value="NZ_JBIPKE010000020.1"/>
</dbReference>
<keyword evidence="6" id="KW-1133">Transmembrane helix</keyword>
<gene>
    <name evidence="9" type="ORF">ACHKAR_20610</name>
</gene>
<dbReference type="PANTHER" id="PTHR22600:SF57">
    <property type="entry name" value="BETA-N-ACETYLHEXOSAMINIDASE"/>
    <property type="match status" value="1"/>
</dbReference>
<dbReference type="Proteomes" id="UP001610063">
    <property type="component" value="Unassembled WGS sequence"/>
</dbReference>